<dbReference type="AlphaFoldDB" id="A0A8S0T1A4"/>
<keyword evidence="2" id="KW-1185">Reference proteome</keyword>
<protein>
    <submittedName>
        <fullName evidence="1">Uncharacterized protein</fullName>
    </submittedName>
</protein>
<proteinExistence type="predicted"/>
<organism evidence="1 2">
    <name type="scientific">Olea europaea subsp. europaea</name>
    <dbReference type="NCBI Taxonomy" id="158383"/>
    <lineage>
        <taxon>Eukaryota</taxon>
        <taxon>Viridiplantae</taxon>
        <taxon>Streptophyta</taxon>
        <taxon>Embryophyta</taxon>
        <taxon>Tracheophyta</taxon>
        <taxon>Spermatophyta</taxon>
        <taxon>Magnoliopsida</taxon>
        <taxon>eudicotyledons</taxon>
        <taxon>Gunneridae</taxon>
        <taxon>Pentapetalae</taxon>
        <taxon>asterids</taxon>
        <taxon>lamiids</taxon>
        <taxon>Lamiales</taxon>
        <taxon>Oleaceae</taxon>
        <taxon>Oleeae</taxon>
        <taxon>Olea</taxon>
    </lineage>
</organism>
<comment type="caution">
    <text evidence="1">The sequence shown here is derived from an EMBL/GenBank/DDBJ whole genome shotgun (WGS) entry which is preliminary data.</text>
</comment>
<dbReference type="EMBL" id="CACTIH010005583">
    <property type="protein sequence ID" value="CAA2998174.1"/>
    <property type="molecule type" value="Genomic_DNA"/>
</dbReference>
<evidence type="ECO:0000313" key="2">
    <source>
        <dbReference type="Proteomes" id="UP000594638"/>
    </source>
</evidence>
<evidence type="ECO:0000313" key="1">
    <source>
        <dbReference type="EMBL" id="CAA2998174.1"/>
    </source>
</evidence>
<reference evidence="1 2" key="1">
    <citation type="submission" date="2019-12" db="EMBL/GenBank/DDBJ databases">
        <authorList>
            <person name="Alioto T."/>
            <person name="Alioto T."/>
            <person name="Gomez Garrido J."/>
        </authorList>
    </citation>
    <scope>NUCLEOTIDE SEQUENCE [LARGE SCALE GENOMIC DNA]</scope>
</reference>
<dbReference type="Proteomes" id="UP000594638">
    <property type="component" value="Unassembled WGS sequence"/>
</dbReference>
<gene>
    <name evidence="1" type="ORF">OLEA9_A062334</name>
</gene>
<accession>A0A8S0T1A4</accession>
<name>A0A8S0T1A4_OLEEU</name>
<dbReference type="Gramene" id="OE9A062334T1">
    <property type="protein sequence ID" value="OE9A062334C1"/>
    <property type="gene ID" value="OE9A062334"/>
</dbReference>
<sequence length="109" mass="12012">MMTPLQRSVRDNVAVVVDAPSACATDFACVDLVVSTAMEVTSLGVFFLLDGGCDVVEMEFQILHYNDGDNVTAAAVVVTQVLRRIWFGFECGESGCELVTTIMVDRWRW</sequence>